<sequence>MIRFIYAKSTFNVAGSKFFGSSCKSLARFTREGLRERLKKPNKVIIETHTLRPDSVPVRPMKDLWKCLGFTAVIGSSLFAAAAVLEFEKNKRHLGNMFSNFEYPALFNNQNEFQKLNDGQKWALGVIGLNTIVFLLWKVPAVEKFMWQFFTNSYASRSLCSPMLLSVFSHYSAIHLALNMYVLYNFVPVSINKFLGPEQFTAFYLTAGVVSSLTSLAHKAVVRSPVRALGASGAILGALCYVCMQIPTARLSIVFLPMFSFPAESAVYGLIVFDLAGLLLGFRTFDHAAHLGGALFGIFYAWYGEKFMNEVGFDCRGKMTDQENELLKTFLNLEEIDKNIYRSTHQLPGRKNGNRVYGGQVVGQALMAANKTIDPKFHPHSIHCQFIAAGDVSRPLVYDVTRVRDGRSFCSRLVKAVQNGEIIFTTIISFHVQEKDSISHQATMPIVPTPDECEDSTDFFIRLSTHPETVSAEGILAVDAYKQVLDLPQVCQVRFINPKEYLKMPLNEPQKFAIWIRSNTRIGSDEHLHHCVAAFMSDIAPVGTPLFANAGQGFRLGMAASLDHSMWIHHPDFCVNDWLLYETESTVAAGGRALIHGKMWSRDGRMVLSTAQEIVIRGSKDS</sequence>
<dbReference type="WBParaSite" id="JU765_v2.g5551.t1">
    <property type="protein sequence ID" value="JU765_v2.g5551.t1"/>
    <property type="gene ID" value="JU765_v2.g5551"/>
</dbReference>
<name>A0AC34RBU9_9BILA</name>
<evidence type="ECO:0000313" key="2">
    <source>
        <dbReference type="WBParaSite" id="JU765_v2.g5551.t1"/>
    </source>
</evidence>
<protein>
    <submittedName>
        <fullName evidence="2">Peptidase S54 rhomboid domain-containing protein</fullName>
    </submittedName>
</protein>
<dbReference type="Proteomes" id="UP000887576">
    <property type="component" value="Unplaced"/>
</dbReference>
<reference evidence="2" key="1">
    <citation type="submission" date="2022-11" db="UniProtKB">
        <authorList>
            <consortium name="WormBaseParasite"/>
        </authorList>
    </citation>
    <scope>IDENTIFICATION</scope>
</reference>
<proteinExistence type="predicted"/>
<accession>A0AC34RBU9</accession>
<evidence type="ECO:0000313" key="1">
    <source>
        <dbReference type="Proteomes" id="UP000887576"/>
    </source>
</evidence>
<organism evidence="1 2">
    <name type="scientific">Panagrolaimus sp. JU765</name>
    <dbReference type="NCBI Taxonomy" id="591449"/>
    <lineage>
        <taxon>Eukaryota</taxon>
        <taxon>Metazoa</taxon>
        <taxon>Ecdysozoa</taxon>
        <taxon>Nematoda</taxon>
        <taxon>Chromadorea</taxon>
        <taxon>Rhabditida</taxon>
        <taxon>Tylenchina</taxon>
        <taxon>Panagrolaimomorpha</taxon>
        <taxon>Panagrolaimoidea</taxon>
        <taxon>Panagrolaimidae</taxon>
        <taxon>Panagrolaimus</taxon>
    </lineage>
</organism>